<dbReference type="Gene3D" id="3.40.50.720">
    <property type="entry name" value="NAD(P)-binding Rossmann-like Domain"/>
    <property type="match status" value="1"/>
</dbReference>
<dbReference type="InterPro" id="IPR002347">
    <property type="entry name" value="SDR_fam"/>
</dbReference>
<evidence type="ECO:0000256" key="3">
    <source>
        <dbReference type="ARBA" id="ARBA00023002"/>
    </source>
</evidence>
<dbReference type="PANTHER" id="PTHR43391:SF14">
    <property type="entry name" value="DEHYDROGENASE_REDUCTASE SDR FAMILY PROTEIN 7-LIKE"/>
    <property type="match status" value="1"/>
</dbReference>
<evidence type="ECO:0000313" key="5">
    <source>
        <dbReference type="EMBL" id="WTY39264.1"/>
    </source>
</evidence>
<dbReference type="RefSeq" id="WP_405151227.1">
    <property type="nucleotide sequence ID" value="NZ_CP109527.1"/>
</dbReference>
<dbReference type="Pfam" id="PF00106">
    <property type="entry name" value="adh_short"/>
    <property type="match status" value="1"/>
</dbReference>
<keyword evidence="3" id="KW-0560">Oxidoreductase</keyword>
<name>A0ABZ1NGV9_9NOCA</name>
<protein>
    <submittedName>
        <fullName evidence="5">SDR family NAD(P)-dependent oxidoreductase</fullName>
    </submittedName>
</protein>
<comment type="similarity">
    <text evidence="1 4">Belongs to the short-chain dehydrogenases/reductases (SDR) family.</text>
</comment>
<dbReference type="CDD" id="cd05233">
    <property type="entry name" value="SDR_c"/>
    <property type="match status" value="1"/>
</dbReference>
<sequence>MTDNPFAGRTAVITGAGAGIGAALATELAARGMSLVLADIDEVGVRRMAAELCAKGVRALGVGVDVSDPDSVAALAEASYAEFGSVELLCNNAGVLLFGSVSESSLGDWRWLSSVNVEGTLNCLHAFLPRMREANGWRYVMNTSSTHAFLPDTANSALYSATKHAVLALTLGLRSELAAEGIGVTLLCPGQAATRILDSQRNRPQTFGRRAPEPYGTGPIPMAIEPEAVAYAAADGILRESPLVFALPEETRETFRSQVEQMWRLADDALGDRAETRITTGG</sequence>
<gene>
    <name evidence="5" type="ORF">OG308_16235</name>
</gene>
<dbReference type="SUPFAM" id="SSF51735">
    <property type="entry name" value="NAD(P)-binding Rossmann-fold domains"/>
    <property type="match status" value="1"/>
</dbReference>
<dbReference type="PRINTS" id="PR00080">
    <property type="entry name" value="SDRFAMILY"/>
</dbReference>
<organism evidence="5 6">
    <name type="scientific">Nocardia salmonicida</name>
    <dbReference type="NCBI Taxonomy" id="53431"/>
    <lineage>
        <taxon>Bacteria</taxon>
        <taxon>Bacillati</taxon>
        <taxon>Actinomycetota</taxon>
        <taxon>Actinomycetes</taxon>
        <taxon>Mycobacteriales</taxon>
        <taxon>Nocardiaceae</taxon>
        <taxon>Nocardia</taxon>
    </lineage>
</organism>
<proteinExistence type="inferred from homology"/>
<evidence type="ECO:0000256" key="4">
    <source>
        <dbReference type="RuleBase" id="RU000363"/>
    </source>
</evidence>
<dbReference type="InterPro" id="IPR036291">
    <property type="entry name" value="NAD(P)-bd_dom_sf"/>
</dbReference>
<evidence type="ECO:0000256" key="2">
    <source>
        <dbReference type="ARBA" id="ARBA00022857"/>
    </source>
</evidence>
<evidence type="ECO:0000256" key="1">
    <source>
        <dbReference type="ARBA" id="ARBA00006484"/>
    </source>
</evidence>
<dbReference type="PANTHER" id="PTHR43391">
    <property type="entry name" value="RETINOL DEHYDROGENASE-RELATED"/>
    <property type="match status" value="1"/>
</dbReference>
<reference evidence="5 6" key="1">
    <citation type="submission" date="2022-10" db="EMBL/GenBank/DDBJ databases">
        <title>The complete genomes of actinobacterial strains from the NBC collection.</title>
        <authorList>
            <person name="Joergensen T.S."/>
            <person name="Alvarez Arevalo M."/>
            <person name="Sterndorff E.B."/>
            <person name="Faurdal D."/>
            <person name="Vuksanovic O."/>
            <person name="Mourched A.-S."/>
            <person name="Charusanti P."/>
            <person name="Shaw S."/>
            <person name="Blin K."/>
            <person name="Weber T."/>
        </authorList>
    </citation>
    <scope>NUCLEOTIDE SEQUENCE [LARGE SCALE GENOMIC DNA]</scope>
    <source>
        <strain evidence="5 6">NBC_01413</strain>
    </source>
</reference>
<keyword evidence="6" id="KW-1185">Reference proteome</keyword>
<dbReference type="PRINTS" id="PR00081">
    <property type="entry name" value="GDHRDH"/>
</dbReference>
<dbReference type="Proteomes" id="UP001621418">
    <property type="component" value="Chromosome"/>
</dbReference>
<evidence type="ECO:0000313" key="6">
    <source>
        <dbReference type="Proteomes" id="UP001621418"/>
    </source>
</evidence>
<dbReference type="EMBL" id="CP109527">
    <property type="protein sequence ID" value="WTY39264.1"/>
    <property type="molecule type" value="Genomic_DNA"/>
</dbReference>
<accession>A0ABZ1NGV9</accession>
<keyword evidence="2" id="KW-0521">NADP</keyword>